<dbReference type="PROSITE" id="PS51450">
    <property type="entry name" value="LRR"/>
    <property type="match status" value="5"/>
</dbReference>
<evidence type="ECO:0000256" key="4">
    <source>
        <dbReference type="ARBA" id="ARBA00022614"/>
    </source>
</evidence>
<dbReference type="Gramene" id="KZN03309">
    <property type="protein sequence ID" value="KZN03309"/>
    <property type="gene ID" value="DCAR_012065"/>
</dbReference>
<keyword evidence="9 12" id="KW-0472">Membrane</keyword>
<dbReference type="GO" id="GO:0051707">
    <property type="term" value="P:response to other organism"/>
    <property type="evidence" value="ECO:0007669"/>
    <property type="project" value="UniProtKB-ARBA"/>
</dbReference>
<dbReference type="InterPro" id="IPR013210">
    <property type="entry name" value="LRR_N_plant-typ"/>
</dbReference>
<dbReference type="FunFam" id="3.80.10.10:FF:000041">
    <property type="entry name" value="LRR receptor-like serine/threonine-protein kinase ERECTA"/>
    <property type="match status" value="1"/>
</dbReference>
<evidence type="ECO:0000313" key="16">
    <source>
        <dbReference type="EMBL" id="WOG94378.1"/>
    </source>
</evidence>
<evidence type="ECO:0000256" key="9">
    <source>
        <dbReference type="ARBA" id="ARBA00023136"/>
    </source>
</evidence>
<dbReference type="PANTHER" id="PTHR27004:SF428">
    <property type="entry name" value="OS01G0160600 PROTEIN"/>
    <property type="match status" value="1"/>
</dbReference>
<feature type="domain" description="Disease resistance R13L4/SHOC-2-like LRR" evidence="14">
    <location>
        <begin position="1606"/>
        <end position="1706"/>
    </location>
</feature>
<evidence type="ECO:0000256" key="7">
    <source>
        <dbReference type="ARBA" id="ARBA00022737"/>
    </source>
</evidence>
<dbReference type="PANTHER" id="PTHR27004">
    <property type="entry name" value="RECEPTOR-LIKE PROTEIN 12 ISOFORM X1"/>
    <property type="match status" value="1"/>
</dbReference>
<sequence length="1771" mass="198205">MSKKFKLQPFCVGSTNEQYQGKDSINLFNFRELRSLNLHGNKLEGTIPLSFSGFDHLEVLDLGSNQINDMFPQCLEALPNLQVLVFKSNKFHGSIKSNSTTDHPFPSLRIIDLSYNEFSGLLPKKYIKDFNGMMNANANNGELRYIGDSFYRDSISVVIKGVEFDVVRILTKFTAIDWSRNKFEGEIPISIGNLVSLRFLNLSHNHLTGNTPSLIGNLSMLEALDLSSNQLEGQIPQQLTSMNYLASLNLSHNRLTGRIPDGAQFNTFENDSYAGNLGLRGRPLSKKCEREYIETQDDGDEDGDDYFFSGFTWKAVVIGYGGGVVVGFVVGYIMFMAGEPKWFAGIVARILGRKVKRMEITVSSSSNATTRHLSPKVQQLALYQFKLSFTLNTSAVGCYLPWHVTIALPTTASWSMSSDCCTWEGVTCDQMTRDVIELDLSCSQLVGSIPPNSTLFQLSHLQSLNLDHNYLYGVLPEETFHLPNLKQLSVQMNSNLSVILPKVKWGSSVSLEMLSVSYIKSLTSSEAIPDSLGYLKSLTTLSISDCNLSGPIPRSISNLTQLTELHLNNNHFSGQIPDYLSDLQNLTYLSLYDNDLRGQFPSWLCNLRQLETLILPGNLLSGPLPSNITALCFPNLVSLDLAHNLLNGTVPNWLFHHPSLTDLNIGDNEFTGQLNEFPSSKSPLESFYCFNNLLSGTIPLSFSAHVNLRSLDFSYNNFSGVLDIEMFSPIKYLYNLDLSQNSLSVRIKSTTMLSPNLETLGLSSCNITKFPPLRSLENLNNLDLSDNQIDGEIPQWLGLREMYYLNLSQNSLIGGIENLPWNSLNHLDLQSNMLNGTLPTLMCNSSYLSIINLSHNNLSGVLPTCSSLNYTLSVFDLRMNAIRGSLPSSLSNFRELKSLNLYGNKLEGTIPLSFAKLEYLEVLDLGSNQISGTFPQQLEVLQNLQILVLKSNKFHGIISNISTIEHPFPNLRIIDISDNDFFGPLPANYIKNFKGMMDSSANEMERRYMGGPYYSDTVIMVIKGVKFELVRILTVFTIVDLSRNKFEGEIPEYIGNLKSLRYLNLSHNHVSGHIPSTLGKLSMLESLDLSSNRLVGNIPEQLTGLFSLSVLNLSQNDLSGHIPKGYQFNTFENDSYAGNLELCGHPLSKKCEKEIIETQEEEEEEEDDDEYFFSGFTWKAVVIGYGGGVVVGFVVGYMMFIIAGEPKWFTRTVARELRYKVKRIENRTTALNGTLPSWLFLSPSFAIVYIDNNEFTGQLDEFHSSSSSLTDFSCRNNLLNGTIPQSFSRLVNLTSLVFSSNNFSGILNIERFSPLEHLEELDLSHNSLSVITTSMTTLLPRITTLSLSSCKIKEFPEFVRIENLQYLDLSNNQIGGEIPHWNGSEGIYSLFHLNLSYNSLTGGIWHLPWNELLYLDLQYNMLNGSLPASICNQTSLDILNLSHNNFTGELPACTRSLDYSLSVFDLRMNSIRGSLPSTLSNFRKLRSLNLQGNTLEGTIPLSFAEFEYLEVLDLGSNRINDTFPQCLEALPNLQVLVLKSNKFHGSIENNAKIDSPFPALRIIDLSYNDFSGLLPAKYIKNFNAMMHVDANNATLDYMGDLLYKDSISAVIKGVEFEIVRILTVLTTIDFSRNKFEGEIPEYIGNLVSLRYLNLSNNQLAGDIPSSIGNLSMLESLDLSSNQLVGEIPEQLTGVYSLSRLNLSQNQLTGHIPKGFQFNTFGDDSYAGNLGLCGNPLSKKCERERLLRRNKQKKLEKTRMITFSMVLVGKLW</sequence>
<comment type="subcellular location">
    <subcellularLocation>
        <location evidence="1">Cell membrane</location>
        <topology evidence="1">Single-pass type I membrane protein</topology>
    </subcellularLocation>
</comment>
<feature type="transmembrane region" description="Helical" evidence="12">
    <location>
        <begin position="1230"/>
        <end position="1250"/>
    </location>
</feature>
<evidence type="ECO:0000256" key="12">
    <source>
        <dbReference type="SAM" id="Phobius"/>
    </source>
</evidence>
<evidence type="ECO:0000313" key="17">
    <source>
        <dbReference type="Proteomes" id="UP000077755"/>
    </source>
</evidence>
<dbReference type="EMBL" id="LNRQ01000003">
    <property type="protein sequence ID" value="KZN03309.1"/>
    <property type="molecule type" value="Genomic_DNA"/>
</dbReference>
<dbReference type="Pfam" id="PF00560">
    <property type="entry name" value="LRR_1"/>
    <property type="match status" value="4"/>
</dbReference>
<dbReference type="STRING" id="79200.A0A166C5D8"/>
<feature type="transmembrane region" description="Helical" evidence="12">
    <location>
        <begin position="315"/>
        <end position="335"/>
    </location>
</feature>
<gene>
    <name evidence="15" type="ORF">DCAR_012065</name>
    <name evidence="16" type="ORF">DCAR_0313673</name>
</gene>
<dbReference type="SMART" id="SM00365">
    <property type="entry name" value="LRR_SD22"/>
    <property type="match status" value="13"/>
</dbReference>
<dbReference type="Pfam" id="PF08263">
    <property type="entry name" value="LRRNT_2"/>
    <property type="match status" value="1"/>
</dbReference>
<evidence type="ECO:0000256" key="3">
    <source>
        <dbReference type="ARBA" id="ARBA00022475"/>
    </source>
</evidence>
<reference evidence="16" key="2">
    <citation type="submission" date="2022-03" db="EMBL/GenBank/DDBJ databases">
        <title>Draft title - Genomic analysis of global carrot germplasm unveils the trajectory of domestication and the origin of high carotenoid orange carrot.</title>
        <authorList>
            <person name="Iorizzo M."/>
            <person name="Ellison S."/>
            <person name="Senalik D."/>
            <person name="Macko-Podgorni A."/>
            <person name="Grzebelus D."/>
            <person name="Bostan H."/>
            <person name="Rolling W."/>
            <person name="Curaba J."/>
            <person name="Simon P."/>
        </authorList>
    </citation>
    <scope>NUCLEOTIDE SEQUENCE</scope>
    <source>
        <tissue evidence="16">Leaf</tissue>
    </source>
</reference>
<comment type="similarity">
    <text evidence="2">Belongs to the RLP family.</text>
</comment>
<keyword evidence="10" id="KW-0675">Receptor</keyword>
<feature type="domain" description="Disease resistance R13L4/SHOC-2-like LRR" evidence="14">
    <location>
        <begin position="455"/>
        <end position="703"/>
    </location>
</feature>
<evidence type="ECO:0000256" key="11">
    <source>
        <dbReference type="ARBA" id="ARBA00023180"/>
    </source>
</evidence>
<dbReference type="OMA" id="PYWLEEL"/>
<feature type="domain" description="Leucine-rich repeat-containing N-terminal plant-type" evidence="13">
    <location>
        <begin position="408"/>
        <end position="429"/>
    </location>
</feature>
<dbReference type="Pfam" id="PF12799">
    <property type="entry name" value="LRR_4"/>
    <property type="match status" value="1"/>
</dbReference>
<evidence type="ECO:0000256" key="1">
    <source>
        <dbReference type="ARBA" id="ARBA00004251"/>
    </source>
</evidence>
<evidence type="ECO:0000259" key="14">
    <source>
        <dbReference type="Pfam" id="PF23598"/>
    </source>
</evidence>
<reference evidence="15" key="1">
    <citation type="journal article" date="2016" name="Nat. Genet.">
        <title>A high-quality carrot genome assembly provides new insights into carotenoid accumulation and asterid genome evolution.</title>
        <authorList>
            <person name="Iorizzo M."/>
            <person name="Ellison S."/>
            <person name="Senalik D."/>
            <person name="Zeng P."/>
            <person name="Satapoomin P."/>
            <person name="Huang J."/>
            <person name="Bowman M."/>
            <person name="Iovene M."/>
            <person name="Sanseverino W."/>
            <person name="Cavagnaro P."/>
            <person name="Yildiz M."/>
            <person name="Macko-Podgorni A."/>
            <person name="Moranska E."/>
            <person name="Grzebelus E."/>
            <person name="Grzebelus D."/>
            <person name="Ashrafi H."/>
            <person name="Zheng Z."/>
            <person name="Cheng S."/>
            <person name="Spooner D."/>
            <person name="Van Deynze A."/>
            <person name="Simon P."/>
        </authorList>
    </citation>
    <scope>NUCLEOTIDE SEQUENCE [LARGE SCALE GENOMIC DNA]</scope>
    <source>
        <tissue evidence="15">Leaf</tissue>
    </source>
</reference>
<dbReference type="GO" id="GO:0005886">
    <property type="term" value="C:plasma membrane"/>
    <property type="evidence" value="ECO:0007669"/>
    <property type="project" value="UniProtKB-SubCell"/>
</dbReference>
<dbReference type="SUPFAM" id="SSF52047">
    <property type="entry name" value="RNI-like"/>
    <property type="match status" value="1"/>
</dbReference>
<evidence type="ECO:0000256" key="2">
    <source>
        <dbReference type="ARBA" id="ARBA00009592"/>
    </source>
</evidence>
<dbReference type="SMART" id="SM00367">
    <property type="entry name" value="LRR_CC"/>
    <property type="match status" value="4"/>
</dbReference>
<evidence type="ECO:0000256" key="10">
    <source>
        <dbReference type="ARBA" id="ARBA00023170"/>
    </source>
</evidence>
<evidence type="ECO:0000259" key="13">
    <source>
        <dbReference type="Pfam" id="PF08263"/>
    </source>
</evidence>
<dbReference type="InterPro" id="IPR025875">
    <property type="entry name" value="Leu-rich_rpt_4"/>
</dbReference>
<dbReference type="Gene3D" id="3.80.10.10">
    <property type="entry name" value="Ribonuclease Inhibitor"/>
    <property type="match status" value="7"/>
</dbReference>
<keyword evidence="7" id="KW-0677">Repeat</keyword>
<accession>A0A166C5D8</accession>
<dbReference type="FunFam" id="3.80.10.10:FF:000095">
    <property type="entry name" value="LRR receptor-like serine/threonine-protein kinase GSO1"/>
    <property type="match status" value="3"/>
</dbReference>
<dbReference type="Pfam" id="PF23598">
    <property type="entry name" value="LRR_14"/>
    <property type="match status" value="2"/>
</dbReference>
<feature type="transmembrane region" description="Helical" evidence="12">
    <location>
        <begin position="1182"/>
        <end position="1209"/>
    </location>
</feature>
<dbReference type="SUPFAM" id="SSF52058">
    <property type="entry name" value="L domain-like"/>
    <property type="match status" value="5"/>
</dbReference>
<keyword evidence="8 12" id="KW-1133">Transmembrane helix</keyword>
<keyword evidence="4" id="KW-0433">Leucine-rich repeat</keyword>
<proteinExistence type="inferred from homology"/>
<dbReference type="Pfam" id="PF13855">
    <property type="entry name" value="LRR_8"/>
    <property type="match status" value="5"/>
</dbReference>
<keyword evidence="5 12" id="KW-0812">Transmembrane</keyword>
<dbReference type="InterPro" id="IPR055414">
    <property type="entry name" value="LRR_R13L4/SHOC2-like"/>
</dbReference>
<evidence type="ECO:0000256" key="8">
    <source>
        <dbReference type="ARBA" id="ARBA00022989"/>
    </source>
</evidence>
<name>A0A166C5D8_DAUCS</name>
<evidence type="ECO:0000256" key="5">
    <source>
        <dbReference type="ARBA" id="ARBA00022692"/>
    </source>
</evidence>
<keyword evidence="11" id="KW-0325">Glycoprotein</keyword>
<protein>
    <submittedName>
        <fullName evidence="15">Uncharacterized protein</fullName>
    </submittedName>
</protein>
<dbReference type="InterPro" id="IPR006553">
    <property type="entry name" value="Leu-rich_rpt_Cys-con_subtyp"/>
</dbReference>
<dbReference type="PRINTS" id="PR00019">
    <property type="entry name" value="LEURICHRPT"/>
</dbReference>
<keyword evidence="17" id="KW-1185">Reference proteome</keyword>
<organism evidence="15">
    <name type="scientific">Daucus carota subsp. sativus</name>
    <name type="common">Carrot</name>
    <dbReference type="NCBI Taxonomy" id="79200"/>
    <lineage>
        <taxon>Eukaryota</taxon>
        <taxon>Viridiplantae</taxon>
        <taxon>Streptophyta</taxon>
        <taxon>Embryophyta</taxon>
        <taxon>Tracheophyta</taxon>
        <taxon>Spermatophyta</taxon>
        <taxon>Magnoliopsida</taxon>
        <taxon>eudicotyledons</taxon>
        <taxon>Gunneridae</taxon>
        <taxon>Pentapetalae</taxon>
        <taxon>asterids</taxon>
        <taxon>campanulids</taxon>
        <taxon>Apiales</taxon>
        <taxon>Apiaceae</taxon>
        <taxon>Apioideae</taxon>
        <taxon>Scandiceae</taxon>
        <taxon>Daucinae</taxon>
        <taxon>Daucus</taxon>
        <taxon>Daucus sect. Daucus</taxon>
    </lineage>
</organism>
<dbReference type="Proteomes" id="UP000077755">
    <property type="component" value="Chromosome 3"/>
</dbReference>
<dbReference type="GO" id="GO:0006952">
    <property type="term" value="P:defense response"/>
    <property type="evidence" value="ECO:0007669"/>
    <property type="project" value="UniProtKB-ARBA"/>
</dbReference>
<evidence type="ECO:0000313" key="15">
    <source>
        <dbReference type="EMBL" id="KZN03309.1"/>
    </source>
</evidence>
<dbReference type="SMART" id="SM00369">
    <property type="entry name" value="LRR_TYP"/>
    <property type="match status" value="18"/>
</dbReference>
<dbReference type="FunFam" id="3.80.10.10:FF:000213">
    <property type="entry name" value="Tyrosine-sulfated glycopeptide receptor 1"/>
    <property type="match status" value="2"/>
</dbReference>
<dbReference type="InterPro" id="IPR001611">
    <property type="entry name" value="Leu-rich_rpt"/>
</dbReference>
<evidence type="ECO:0000256" key="6">
    <source>
        <dbReference type="ARBA" id="ARBA00022729"/>
    </source>
</evidence>
<dbReference type="InterPro" id="IPR003591">
    <property type="entry name" value="Leu-rich_rpt_typical-subtyp"/>
</dbReference>
<dbReference type="EMBL" id="CP093345">
    <property type="protein sequence ID" value="WOG94378.1"/>
    <property type="molecule type" value="Genomic_DNA"/>
</dbReference>
<keyword evidence="3" id="KW-1003">Cell membrane</keyword>
<dbReference type="InterPro" id="IPR032675">
    <property type="entry name" value="LRR_dom_sf"/>
</dbReference>
<keyword evidence="6" id="KW-0732">Signal</keyword>